<keyword evidence="6" id="KW-0028">Amino-acid biosynthesis</keyword>
<dbReference type="Pfam" id="PF20979">
    <property type="entry name" value="Arginosuc_syn_C"/>
    <property type="match status" value="1"/>
</dbReference>
<evidence type="ECO:0000256" key="9">
    <source>
        <dbReference type="ARBA" id="ARBA00029916"/>
    </source>
</evidence>
<feature type="domain" description="Arginosuccinate synthase-like N-terminal" evidence="10">
    <location>
        <begin position="50"/>
        <end position="211"/>
    </location>
</feature>
<evidence type="ECO:0000313" key="12">
    <source>
        <dbReference type="EMBL" id="CAD8220110.1"/>
    </source>
</evidence>
<dbReference type="GO" id="GO:0000053">
    <property type="term" value="P:argininosuccinate metabolic process"/>
    <property type="evidence" value="ECO:0007669"/>
    <property type="project" value="TreeGrafter"/>
</dbReference>
<dbReference type="GO" id="GO:0006526">
    <property type="term" value="P:L-arginine biosynthetic process"/>
    <property type="evidence" value="ECO:0007669"/>
    <property type="project" value="UniProtKB-UniPathway"/>
</dbReference>
<dbReference type="HAMAP" id="MF_00005">
    <property type="entry name" value="Arg_succ_synth_type1"/>
    <property type="match status" value="1"/>
</dbReference>
<dbReference type="Gene3D" id="1.20.5.470">
    <property type="entry name" value="Single helix bin"/>
    <property type="match status" value="1"/>
</dbReference>
<proteinExistence type="inferred from homology"/>
<evidence type="ECO:0000256" key="3">
    <source>
        <dbReference type="ARBA" id="ARBA00012286"/>
    </source>
</evidence>
<dbReference type="InterPro" id="IPR023434">
    <property type="entry name" value="Arginosuc_synth_type_1_subfam"/>
</dbReference>
<evidence type="ECO:0000256" key="2">
    <source>
        <dbReference type="ARBA" id="ARBA00011881"/>
    </source>
</evidence>
<dbReference type="AlphaFoldDB" id="A0A7R9T007"/>
<evidence type="ECO:0000259" key="10">
    <source>
        <dbReference type="Pfam" id="PF00764"/>
    </source>
</evidence>
<dbReference type="SUPFAM" id="SSF69864">
    <property type="entry name" value="Argininosuccinate synthetase, C-terminal domain"/>
    <property type="match status" value="1"/>
</dbReference>
<gene>
    <name evidence="12" type="ORF">OLUC0939_LOCUS829</name>
</gene>
<dbReference type="FunFam" id="3.90.1260.10:FF:000007">
    <property type="entry name" value="Argininosuccinate synthase"/>
    <property type="match status" value="1"/>
</dbReference>
<dbReference type="EMBL" id="HBDX01000935">
    <property type="protein sequence ID" value="CAD8220110.1"/>
    <property type="molecule type" value="Transcribed_RNA"/>
</dbReference>
<keyword evidence="5" id="KW-0436">Ligase</keyword>
<dbReference type="InterPro" id="IPR014729">
    <property type="entry name" value="Rossmann-like_a/b/a_fold"/>
</dbReference>
<evidence type="ECO:0000256" key="1">
    <source>
        <dbReference type="ARBA" id="ARBA00004967"/>
    </source>
</evidence>
<dbReference type="InterPro" id="IPR024074">
    <property type="entry name" value="AS_cat/multimer_dom_body"/>
</dbReference>
<feature type="domain" description="Arginosuccinate synthase C-terminal" evidence="11">
    <location>
        <begin position="222"/>
        <end position="439"/>
    </location>
</feature>
<dbReference type="InterPro" id="IPR048268">
    <property type="entry name" value="Arginosuc_syn_C"/>
</dbReference>
<dbReference type="Gene3D" id="3.40.50.620">
    <property type="entry name" value="HUPs"/>
    <property type="match status" value="1"/>
</dbReference>
<dbReference type="Pfam" id="PF00764">
    <property type="entry name" value="Arginosuc_synth"/>
    <property type="match status" value="1"/>
</dbReference>
<dbReference type="InterPro" id="IPR001518">
    <property type="entry name" value="Arginosuc_synth"/>
</dbReference>
<dbReference type="FunFam" id="3.40.50.620:FF:000019">
    <property type="entry name" value="Argininosuccinate synthase"/>
    <property type="match status" value="1"/>
</dbReference>
<dbReference type="CDD" id="cd01999">
    <property type="entry name" value="ASS"/>
    <property type="match status" value="1"/>
</dbReference>
<organism evidence="12">
    <name type="scientific">Ostreococcus sp. 'lucimarinus'</name>
    <dbReference type="NCBI Taxonomy" id="242159"/>
    <lineage>
        <taxon>Eukaryota</taxon>
        <taxon>Viridiplantae</taxon>
        <taxon>Chlorophyta</taxon>
        <taxon>Mamiellophyceae</taxon>
        <taxon>Mamiellales</taxon>
        <taxon>Bathycoccaceae</taxon>
        <taxon>Ostreococcus</taxon>
    </lineage>
</organism>
<dbReference type="InterPro" id="IPR018223">
    <property type="entry name" value="Arginosuc_synth_CS"/>
</dbReference>
<evidence type="ECO:0000259" key="11">
    <source>
        <dbReference type="Pfam" id="PF20979"/>
    </source>
</evidence>
<evidence type="ECO:0000256" key="4">
    <source>
        <dbReference type="ARBA" id="ARBA00022571"/>
    </source>
</evidence>
<name>A0A7R9T007_9CHLO</name>
<dbReference type="EC" id="6.3.4.5" evidence="3"/>
<dbReference type="PROSITE" id="PS00565">
    <property type="entry name" value="ARGININOSUCCIN_SYN_2"/>
    <property type="match status" value="1"/>
</dbReference>
<comment type="pathway">
    <text evidence="1">Amino-acid biosynthesis; L-arginine biosynthesis; L-arginine from L-ornithine and carbamoyl phosphate: step 2/3.</text>
</comment>
<dbReference type="GO" id="GO:0005737">
    <property type="term" value="C:cytoplasm"/>
    <property type="evidence" value="ECO:0007669"/>
    <property type="project" value="TreeGrafter"/>
</dbReference>
<sequence>MHACAVARTAATTVSAKTLKTNAPRRAVVKPARRSNVVSRGVGPSGDVKKVVLAYSGGLDTSIILKWLQDTYGCEVVTFTADLGQGEELEPARAKAAQFGVKEIFVDDLREEFVRDYVFPMFRANALYEGTYLLGTSIARPLIAKRQIEIAKQVGADAVCHGATGKGNDQVRFELGYYGLKPDVKVIAPWREWDLNSRTKLLAYADEAGIPVAQSKRQDAPYSTDANLLHISYEGNALEDPWVEYSEDMFTRSVSPENAPDKPTYIEVEFEKGDPVAIDGVKYSPADMLAKLNQLGGDNGIGRLDIVESRFVGMKSRGVYETPGGTILLAVRRALETICLDRGEMHYKDQMMPQYAELIYNGFWFSPEREMMQAAIDTCSESVTGTVRAKLYKGNVIVVGRKAANTLYDDRLSTFEEDGGAYDQKDAAGFIKLQALRLRTLKVAREKK</sequence>
<keyword evidence="4" id="KW-0055">Arginine biosynthesis</keyword>
<accession>A0A7R9T007</accession>
<keyword evidence="7" id="KW-0547">Nucleotide-binding</keyword>
<evidence type="ECO:0000256" key="7">
    <source>
        <dbReference type="ARBA" id="ARBA00022741"/>
    </source>
</evidence>
<comment type="subunit">
    <text evidence="2">Homotetramer.</text>
</comment>
<protein>
    <recommendedName>
        <fullName evidence="3">argininosuccinate synthase</fullName>
        <ecNumber evidence="3">6.3.4.5</ecNumber>
    </recommendedName>
    <alternativeName>
        <fullName evidence="9">Citrulline--aspartate ligase</fullName>
    </alternativeName>
</protein>
<dbReference type="InterPro" id="IPR048267">
    <property type="entry name" value="Arginosuc_syn_N"/>
</dbReference>
<dbReference type="SUPFAM" id="SSF52402">
    <property type="entry name" value="Adenine nucleotide alpha hydrolases-like"/>
    <property type="match status" value="1"/>
</dbReference>
<dbReference type="Gene3D" id="3.90.1260.10">
    <property type="entry name" value="Argininosuccinate synthetase, chain A, domain 2"/>
    <property type="match status" value="1"/>
</dbReference>
<dbReference type="GO" id="GO:0004055">
    <property type="term" value="F:argininosuccinate synthase activity"/>
    <property type="evidence" value="ECO:0007669"/>
    <property type="project" value="UniProtKB-EC"/>
</dbReference>
<dbReference type="GO" id="GO:0000050">
    <property type="term" value="P:urea cycle"/>
    <property type="evidence" value="ECO:0007669"/>
    <property type="project" value="TreeGrafter"/>
</dbReference>
<dbReference type="GO" id="GO:0005524">
    <property type="term" value="F:ATP binding"/>
    <property type="evidence" value="ECO:0007669"/>
    <property type="project" value="UniProtKB-KW"/>
</dbReference>
<evidence type="ECO:0000256" key="8">
    <source>
        <dbReference type="ARBA" id="ARBA00022840"/>
    </source>
</evidence>
<reference evidence="12" key="1">
    <citation type="submission" date="2021-01" db="EMBL/GenBank/DDBJ databases">
        <authorList>
            <person name="Corre E."/>
            <person name="Pelletier E."/>
            <person name="Niang G."/>
            <person name="Scheremetjew M."/>
            <person name="Finn R."/>
            <person name="Kale V."/>
            <person name="Holt S."/>
            <person name="Cochrane G."/>
            <person name="Meng A."/>
            <person name="Brown T."/>
            <person name="Cohen L."/>
        </authorList>
    </citation>
    <scope>NUCLEOTIDE SEQUENCE</scope>
    <source>
        <strain evidence="12">Clade-A-BCC118000</strain>
    </source>
</reference>
<dbReference type="UniPathway" id="UPA00068">
    <property type="reaction ID" value="UER00113"/>
</dbReference>
<dbReference type="NCBIfam" id="NF001770">
    <property type="entry name" value="PRK00509.1"/>
    <property type="match status" value="1"/>
</dbReference>
<dbReference type="PANTHER" id="PTHR11587:SF2">
    <property type="entry name" value="ARGININOSUCCINATE SYNTHASE"/>
    <property type="match status" value="1"/>
</dbReference>
<dbReference type="NCBIfam" id="TIGR00032">
    <property type="entry name" value="argG"/>
    <property type="match status" value="1"/>
</dbReference>
<evidence type="ECO:0000256" key="5">
    <source>
        <dbReference type="ARBA" id="ARBA00022598"/>
    </source>
</evidence>
<dbReference type="PROSITE" id="PS00564">
    <property type="entry name" value="ARGININOSUCCIN_SYN_1"/>
    <property type="match status" value="1"/>
</dbReference>
<dbReference type="PANTHER" id="PTHR11587">
    <property type="entry name" value="ARGININOSUCCINATE SYNTHASE"/>
    <property type="match status" value="1"/>
</dbReference>
<keyword evidence="8" id="KW-0067">ATP-binding</keyword>
<evidence type="ECO:0000256" key="6">
    <source>
        <dbReference type="ARBA" id="ARBA00022605"/>
    </source>
</evidence>